<dbReference type="EMBL" id="LRGB01002076">
    <property type="protein sequence ID" value="KZS09401.1"/>
    <property type="molecule type" value="Genomic_DNA"/>
</dbReference>
<accession>A0A164S9Z0</accession>
<protein>
    <submittedName>
        <fullName evidence="1">Uncharacterized protein</fullName>
    </submittedName>
</protein>
<dbReference type="AlphaFoldDB" id="A0A164S9Z0"/>
<sequence>MMREATHCVSQHMLAISGDGRCLRLQGRGEKNGPSVDDGEFCGARWKIAKFAADSRLGCRHFSRYGGYGALLHTSLELGGKTRWEMMDKNGINTSAG</sequence>
<organism evidence="1 2">
    <name type="scientific">Daphnia magna</name>
    <dbReference type="NCBI Taxonomy" id="35525"/>
    <lineage>
        <taxon>Eukaryota</taxon>
        <taxon>Metazoa</taxon>
        <taxon>Ecdysozoa</taxon>
        <taxon>Arthropoda</taxon>
        <taxon>Crustacea</taxon>
        <taxon>Branchiopoda</taxon>
        <taxon>Diplostraca</taxon>
        <taxon>Cladocera</taxon>
        <taxon>Anomopoda</taxon>
        <taxon>Daphniidae</taxon>
        <taxon>Daphnia</taxon>
    </lineage>
</organism>
<evidence type="ECO:0000313" key="2">
    <source>
        <dbReference type="Proteomes" id="UP000076858"/>
    </source>
</evidence>
<gene>
    <name evidence="1" type="ORF">APZ42_026504</name>
</gene>
<name>A0A164S9Z0_9CRUS</name>
<proteinExistence type="predicted"/>
<comment type="caution">
    <text evidence="1">The sequence shown here is derived from an EMBL/GenBank/DDBJ whole genome shotgun (WGS) entry which is preliminary data.</text>
</comment>
<dbReference type="Proteomes" id="UP000076858">
    <property type="component" value="Unassembled WGS sequence"/>
</dbReference>
<evidence type="ECO:0000313" key="1">
    <source>
        <dbReference type="EMBL" id="KZS09401.1"/>
    </source>
</evidence>
<reference evidence="1 2" key="1">
    <citation type="submission" date="2016-03" db="EMBL/GenBank/DDBJ databases">
        <title>EvidentialGene: Evidence-directed Construction of Genes on Genomes.</title>
        <authorList>
            <person name="Gilbert D.G."/>
            <person name="Choi J.-H."/>
            <person name="Mockaitis K."/>
            <person name="Colbourne J."/>
            <person name="Pfrender M."/>
        </authorList>
    </citation>
    <scope>NUCLEOTIDE SEQUENCE [LARGE SCALE GENOMIC DNA]</scope>
    <source>
        <strain evidence="1 2">Xinb3</strain>
        <tissue evidence="1">Complete organism</tissue>
    </source>
</reference>
<keyword evidence="2" id="KW-1185">Reference proteome</keyword>